<name>D8Q2K2_SCHCM</name>
<dbReference type="EMBL" id="GL377305">
    <property type="protein sequence ID" value="EFI97543.1"/>
    <property type="molecule type" value="Genomic_DNA"/>
</dbReference>
<reference evidence="2 3" key="1">
    <citation type="journal article" date="2010" name="Nat. Biotechnol.">
        <title>Genome sequence of the model mushroom Schizophyllum commune.</title>
        <authorList>
            <person name="Ohm R.A."/>
            <person name="de Jong J.F."/>
            <person name="Lugones L.G."/>
            <person name="Aerts A."/>
            <person name="Kothe E."/>
            <person name="Stajich J.E."/>
            <person name="de Vries R.P."/>
            <person name="Record E."/>
            <person name="Levasseur A."/>
            <person name="Baker S.E."/>
            <person name="Bartholomew K.A."/>
            <person name="Coutinho P.M."/>
            <person name="Erdmann S."/>
            <person name="Fowler T.J."/>
            <person name="Gathman A.C."/>
            <person name="Lombard V."/>
            <person name="Henrissat B."/>
            <person name="Knabe N."/>
            <person name="Kuees U."/>
            <person name="Lilly W.W."/>
            <person name="Lindquist E."/>
            <person name="Lucas S."/>
            <person name="Magnuson J.K."/>
            <person name="Piumi F."/>
            <person name="Raudaskoski M."/>
            <person name="Salamov A."/>
            <person name="Schmutz J."/>
            <person name="Schwarze F.W.M.R."/>
            <person name="vanKuyk P.A."/>
            <person name="Horton J.S."/>
            <person name="Grigoriev I.V."/>
            <person name="Woesten H.A.B."/>
        </authorList>
    </citation>
    <scope>NUCLEOTIDE SEQUENCE [LARGE SCALE GENOMIC DNA]</scope>
    <source>
        <strain evidence="3">H4-8 / FGSC 9210</strain>
    </source>
</reference>
<dbReference type="Proteomes" id="UP000007431">
    <property type="component" value="Unassembled WGS sequence"/>
</dbReference>
<organism evidence="3">
    <name type="scientific">Schizophyllum commune (strain H4-8 / FGSC 9210)</name>
    <name type="common">Split gill fungus</name>
    <dbReference type="NCBI Taxonomy" id="578458"/>
    <lineage>
        <taxon>Eukaryota</taxon>
        <taxon>Fungi</taxon>
        <taxon>Dikarya</taxon>
        <taxon>Basidiomycota</taxon>
        <taxon>Agaricomycotina</taxon>
        <taxon>Agaricomycetes</taxon>
        <taxon>Agaricomycetidae</taxon>
        <taxon>Agaricales</taxon>
        <taxon>Schizophyllaceae</taxon>
        <taxon>Schizophyllum</taxon>
    </lineage>
</organism>
<sequence length="256" mass="26715">MPWSSTHSGWRSRATPYNGPTPDLAAAELKFAVKISAPAGEYPLLAVFAGPSSSSTPSSPSPSSPSPESNFAIDAKGHVLRLAPEDFTALTALARGVDAMHDAGVYDAERRGAWRVKSPITCRPFHVLLVPQPPESAAVAVAAAQELGKDPVEGLGDPARASGGPASARAEAIAEGELSAVEGTPTPVEDPKPTLRRTSVYAFKKENAELSTPVGELTQLPAALVEFFGLAEEAQGEGEADKEVLDKVNALLRGER</sequence>
<dbReference type="InParanoid" id="D8Q2K2"/>
<accession>D8Q2K2</accession>
<dbReference type="KEGG" id="scm:SCHCO_02617078"/>
<dbReference type="VEuPathDB" id="FungiDB:SCHCODRAFT_02617078"/>
<proteinExistence type="predicted"/>
<dbReference type="OMA" id="GSFRNTW"/>
<evidence type="ECO:0000313" key="3">
    <source>
        <dbReference type="Proteomes" id="UP000007431"/>
    </source>
</evidence>
<protein>
    <submittedName>
        <fullName evidence="2">Expressed protein</fullName>
    </submittedName>
</protein>
<gene>
    <name evidence="2" type="ORF">SCHCODRAFT_84896</name>
</gene>
<feature type="region of interest" description="Disordered" evidence="1">
    <location>
        <begin position="50"/>
        <end position="71"/>
    </location>
</feature>
<dbReference type="GeneID" id="9590209"/>
<evidence type="ECO:0000313" key="2">
    <source>
        <dbReference type="EMBL" id="EFI97543.1"/>
    </source>
</evidence>
<keyword evidence="3" id="KW-1185">Reference proteome</keyword>
<dbReference type="HOGENOM" id="CLU_085458_0_0_1"/>
<dbReference type="AlphaFoldDB" id="D8Q2K2"/>
<dbReference type="OrthoDB" id="3006153at2759"/>
<dbReference type="RefSeq" id="XP_003032446.1">
    <property type="nucleotide sequence ID" value="XM_003032400.1"/>
</dbReference>
<evidence type="ECO:0000256" key="1">
    <source>
        <dbReference type="SAM" id="MobiDB-lite"/>
    </source>
</evidence>